<dbReference type="InterPro" id="IPR051532">
    <property type="entry name" value="Ester_Hydrolysis_Enzymes"/>
</dbReference>
<dbReference type="RefSeq" id="WP_072317438.1">
    <property type="nucleotide sequence ID" value="NZ_FPJE01000011.1"/>
</dbReference>
<proteinExistence type="predicted"/>
<dbReference type="OrthoDB" id="9790057at2"/>
<dbReference type="PANTHER" id="PTHR30383">
    <property type="entry name" value="THIOESTERASE 1/PROTEASE 1/LYSOPHOSPHOLIPASE L1"/>
    <property type="match status" value="1"/>
</dbReference>
<reference evidence="3 4" key="1">
    <citation type="submission" date="2016-11" db="EMBL/GenBank/DDBJ databases">
        <authorList>
            <person name="Jaros S."/>
            <person name="Januszkiewicz K."/>
            <person name="Wedrychowicz H."/>
        </authorList>
    </citation>
    <scope>NUCLEOTIDE SEQUENCE [LARGE SCALE GENOMIC DNA]</scope>
    <source>
        <strain evidence="3 4">CGMCC 1.12145</strain>
    </source>
</reference>
<dbReference type="PANTHER" id="PTHR30383:SF5">
    <property type="entry name" value="SGNH HYDROLASE-TYPE ESTERASE DOMAIN-CONTAINING PROTEIN"/>
    <property type="match status" value="1"/>
</dbReference>
<dbReference type="Gene3D" id="3.40.50.1110">
    <property type="entry name" value="SGNH hydrolase"/>
    <property type="match status" value="1"/>
</dbReference>
<protein>
    <submittedName>
        <fullName evidence="3">Lysophospholipase L1</fullName>
    </submittedName>
</protein>
<dbReference type="Proteomes" id="UP000182248">
    <property type="component" value="Unassembled WGS sequence"/>
</dbReference>
<gene>
    <name evidence="3" type="ORF">SAMN02927921_02216</name>
</gene>
<feature type="domain" description="SGNH hydrolase-type esterase" evidence="2">
    <location>
        <begin position="53"/>
        <end position="214"/>
    </location>
</feature>
<dbReference type="InterPro" id="IPR036514">
    <property type="entry name" value="SGNH_hydro_sf"/>
</dbReference>
<accession>A0A1K1Q3E2</accession>
<dbReference type="STRING" id="1150368.SAMN02927921_02216"/>
<dbReference type="InterPro" id="IPR013830">
    <property type="entry name" value="SGNH_hydro"/>
</dbReference>
<keyword evidence="4" id="KW-1185">Reference proteome</keyword>
<sequence>MKIKSVFLLCVCCFVIGSVRAQSEIDSSYANGYYVKKMEEFHKQPPVKGGWVFIGNSITEAGHWDKRWTQYRAIDRGISGDNSFGVKNRIEEALRHQPEKVMVMIGVNDLKRGTPVKAIKKNYEAIVKQLYRNPGKPEVYLQSVLPVQPVGIADIYKRIRNKDVRELNKYLKKLARRYAMHYVDLYTVFADDRKSLREGLDTDKLHLSERGYELWEETLHKAMNQ</sequence>
<feature type="chain" id="PRO_5013312563" evidence="1">
    <location>
        <begin position="22"/>
        <end position="225"/>
    </location>
</feature>
<dbReference type="EMBL" id="FPJE01000011">
    <property type="protein sequence ID" value="SFW54276.1"/>
    <property type="molecule type" value="Genomic_DNA"/>
</dbReference>
<keyword evidence="1" id="KW-0732">Signal</keyword>
<dbReference type="AlphaFoldDB" id="A0A1K1Q3E2"/>
<dbReference type="SUPFAM" id="SSF52266">
    <property type="entry name" value="SGNH hydrolase"/>
    <property type="match status" value="1"/>
</dbReference>
<name>A0A1K1Q3E2_9FLAO</name>
<evidence type="ECO:0000313" key="3">
    <source>
        <dbReference type="EMBL" id="SFW54276.1"/>
    </source>
</evidence>
<feature type="signal peptide" evidence="1">
    <location>
        <begin position="1"/>
        <end position="21"/>
    </location>
</feature>
<evidence type="ECO:0000313" key="4">
    <source>
        <dbReference type="Proteomes" id="UP000182248"/>
    </source>
</evidence>
<dbReference type="GO" id="GO:0004622">
    <property type="term" value="F:phosphatidylcholine lysophospholipase activity"/>
    <property type="evidence" value="ECO:0007669"/>
    <property type="project" value="TreeGrafter"/>
</dbReference>
<dbReference type="Pfam" id="PF13472">
    <property type="entry name" value="Lipase_GDSL_2"/>
    <property type="match status" value="1"/>
</dbReference>
<evidence type="ECO:0000256" key="1">
    <source>
        <dbReference type="SAM" id="SignalP"/>
    </source>
</evidence>
<organism evidence="3 4">
    <name type="scientific">Sinomicrobium oceani</name>
    <dbReference type="NCBI Taxonomy" id="1150368"/>
    <lineage>
        <taxon>Bacteria</taxon>
        <taxon>Pseudomonadati</taxon>
        <taxon>Bacteroidota</taxon>
        <taxon>Flavobacteriia</taxon>
        <taxon>Flavobacteriales</taxon>
        <taxon>Flavobacteriaceae</taxon>
        <taxon>Sinomicrobium</taxon>
    </lineage>
</organism>
<evidence type="ECO:0000259" key="2">
    <source>
        <dbReference type="Pfam" id="PF13472"/>
    </source>
</evidence>